<gene>
    <name evidence="3" type="ORF">SAMN05216548_12129</name>
</gene>
<dbReference type="Gene3D" id="1.50.10.10">
    <property type="match status" value="1"/>
</dbReference>
<dbReference type="PANTHER" id="PTHR15108">
    <property type="entry name" value="N-ACYLGLUCOSAMINE-2-EPIMERASE"/>
    <property type="match status" value="1"/>
</dbReference>
<accession>A0A1H9PMC6</accession>
<evidence type="ECO:0000313" key="3">
    <source>
        <dbReference type="EMBL" id="SER49344.1"/>
    </source>
</evidence>
<organism evidence="3 4">
    <name type="scientific">Faunimonas pinastri</name>
    <dbReference type="NCBI Taxonomy" id="1855383"/>
    <lineage>
        <taxon>Bacteria</taxon>
        <taxon>Pseudomonadati</taxon>
        <taxon>Pseudomonadota</taxon>
        <taxon>Alphaproteobacteria</taxon>
        <taxon>Hyphomicrobiales</taxon>
        <taxon>Afifellaceae</taxon>
        <taxon>Faunimonas</taxon>
    </lineage>
</organism>
<proteinExistence type="inferred from homology"/>
<keyword evidence="4" id="KW-1185">Reference proteome</keyword>
<dbReference type="GO" id="GO:0005975">
    <property type="term" value="P:carbohydrate metabolic process"/>
    <property type="evidence" value="ECO:0007669"/>
    <property type="project" value="InterPro"/>
</dbReference>
<dbReference type="GO" id="GO:0016853">
    <property type="term" value="F:isomerase activity"/>
    <property type="evidence" value="ECO:0007669"/>
    <property type="project" value="UniProtKB-KW"/>
</dbReference>
<dbReference type="AlphaFoldDB" id="A0A1H9PMC6"/>
<reference evidence="3 4" key="1">
    <citation type="submission" date="2016-10" db="EMBL/GenBank/DDBJ databases">
        <authorList>
            <person name="de Groot N.N."/>
        </authorList>
    </citation>
    <scope>NUCLEOTIDE SEQUENCE [LARGE SCALE GENOMIC DNA]</scope>
    <source>
        <strain evidence="3 4">A52C2</strain>
    </source>
</reference>
<dbReference type="STRING" id="1855383.SAMN05216548_12129"/>
<evidence type="ECO:0000313" key="4">
    <source>
        <dbReference type="Proteomes" id="UP000199647"/>
    </source>
</evidence>
<protein>
    <submittedName>
        <fullName evidence="3">Mannose-6-phosphate isomerase, type 3</fullName>
    </submittedName>
</protein>
<evidence type="ECO:0000256" key="1">
    <source>
        <dbReference type="ARBA" id="ARBA00008558"/>
    </source>
</evidence>
<evidence type="ECO:0000256" key="2">
    <source>
        <dbReference type="ARBA" id="ARBA00023235"/>
    </source>
</evidence>
<dbReference type="InterPro" id="IPR010819">
    <property type="entry name" value="AGE/CE"/>
</dbReference>
<name>A0A1H9PMC6_9HYPH</name>
<dbReference type="InterPro" id="IPR008928">
    <property type="entry name" value="6-hairpin_glycosidase_sf"/>
</dbReference>
<sequence length="381" mass="43519">MTTPDRPQAYADEGIAWLVDHAWPLWLDKGIDWQRRGFHEELDSDTLQCRATFRRLRVLTRQIYVFSQAVPFGISRADEAVALGLEFLASHARQSDGGYAWRFDLDGNVIDQTRDLYDHAFVLLAYSSASSVVGREKLRGPALDLISYILRNFRHEVGGFLESLPPALPRRQNPHMHLLEALLAAHRAFGDDVFLASASELIDLFLDRLLQKREGALPEFFDDKLTAERENGRFLVEPGHHFEWAWLLDWFIRESRDTPHGARNEEVAGALRSLFAFADLGGIHEGDHLAIDALWSDGSVQSPARRLWPQTERLKAETIRPDGAKRTVEAFEGMKSFWQDSRPGLWRERIAEDGDFIPEPVRASSFYHLTCGIVEFSKRPQ</sequence>
<dbReference type="Pfam" id="PF07221">
    <property type="entry name" value="GlcNAc_2-epim"/>
    <property type="match status" value="1"/>
</dbReference>
<dbReference type="EMBL" id="FOFG01000021">
    <property type="protein sequence ID" value="SER49344.1"/>
    <property type="molecule type" value="Genomic_DNA"/>
</dbReference>
<comment type="similarity">
    <text evidence="1">Belongs to the N-acylglucosamine 2-epimerase family.</text>
</comment>
<dbReference type="OrthoDB" id="9806359at2"/>
<keyword evidence="2 3" id="KW-0413">Isomerase</keyword>
<dbReference type="SUPFAM" id="SSF48208">
    <property type="entry name" value="Six-hairpin glycosidases"/>
    <property type="match status" value="1"/>
</dbReference>
<dbReference type="RefSeq" id="WP_092499537.1">
    <property type="nucleotide sequence ID" value="NZ_FOFG01000021.1"/>
</dbReference>
<dbReference type="Proteomes" id="UP000199647">
    <property type="component" value="Unassembled WGS sequence"/>
</dbReference>
<dbReference type="InterPro" id="IPR012341">
    <property type="entry name" value="6hp_glycosidase-like_sf"/>
</dbReference>